<evidence type="ECO:0000313" key="8">
    <source>
        <dbReference type="Proteomes" id="UP000218334"/>
    </source>
</evidence>
<evidence type="ECO:0000256" key="5">
    <source>
        <dbReference type="ARBA" id="ARBA00023136"/>
    </source>
</evidence>
<dbReference type="PANTHER" id="PTHR45649:SF6">
    <property type="entry name" value="GABA-SPECIFIC PERMEASE"/>
    <property type="match status" value="1"/>
</dbReference>
<dbReference type="STRING" id="1076256.A0A2H3CLZ8"/>
<organism evidence="7 8">
    <name type="scientific">Armillaria solidipes</name>
    <dbReference type="NCBI Taxonomy" id="1076256"/>
    <lineage>
        <taxon>Eukaryota</taxon>
        <taxon>Fungi</taxon>
        <taxon>Dikarya</taxon>
        <taxon>Basidiomycota</taxon>
        <taxon>Agaricomycotina</taxon>
        <taxon>Agaricomycetes</taxon>
        <taxon>Agaricomycetidae</taxon>
        <taxon>Agaricales</taxon>
        <taxon>Marasmiineae</taxon>
        <taxon>Physalacriaceae</taxon>
        <taxon>Armillaria</taxon>
    </lineage>
</organism>
<keyword evidence="4 6" id="KW-1133">Transmembrane helix</keyword>
<proteinExistence type="predicted"/>
<gene>
    <name evidence="7" type="ORF">ARMSODRAFT_991953</name>
</gene>
<evidence type="ECO:0000256" key="2">
    <source>
        <dbReference type="ARBA" id="ARBA00022448"/>
    </source>
</evidence>
<evidence type="ECO:0000313" key="7">
    <source>
        <dbReference type="EMBL" id="PBK76326.1"/>
    </source>
</evidence>
<accession>A0A2H3CLZ8</accession>
<dbReference type="PROSITE" id="PS00218">
    <property type="entry name" value="AMINO_ACID_PERMEASE_1"/>
    <property type="match status" value="1"/>
</dbReference>
<reference evidence="8" key="1">
    <citation type="journal article" date="2017" name="Nat. Ecol. Evol.">
        <title>Genome expansion and lineage-specific genetic innovations in the forest pathogenic fungi Armillaria.</title>
        <authorList>
            <person name="Sipos G."/>
            <person name="Prasanna A.N."/>
            <person name="Walter M.C."/>
            <person name="O'Connor E."/>
            <person name="Balint B."/>
            <person name="Krizsan K."/>
            <person name="Kiss B."/>
            <person name="Hess J."/>
            <person name="Varga T."/>
            <person name="Slot J."/>
            <person name="Riley R."/>
            <person name="Boka B."/>
            <person name="Rigling D."/>
            <person name="Barry K."/>
            <person name="Lee J."/>
            <person name="Mihaltcheva S."/>
            <person name="LaButti K."/>
            <person name="Lipzen A."/>
            <person name="Waldron R."/>
            <person name="Moloney N.M."/>
            <person name="Sperisen C."/>
            <person name="Kredics L."/>
            <person name="Vagvoelgyi C."/>
            <person name="Patrignani A."/>
            <person name="Fitzpatrick D."/>
            <person name="Nagy I."/>
            <person name="Doyle S."/>
            <person name="Anderson J.B."/>
            <person name="Grigoriev I.V."/>
            <person name="Gueldener U."/>
            <person name="Muensterkoetter M."/>
            <person name="Nagy L.G."/>
        </authorList>
    </citation>
    <scope>NUCLEOTIDE SEQUENCE [LARGE SCALE GENOMIC DNA]</scope>
    <source>
        <strain evidence="8">28-4</strain>
    </source>
</reference>
<dbReference type="AlphaFoldDB" id="A0A2H3CLZ8"/>
<feature type="transmembrane region" description="Helical" evidence="6">
    <location>
        <begin position="431"/>
        <end position="455"/>
    </location>
</feature>
<dbReference type="GO" id="GO:0016020">
    <property type="term" value="C:membrane"/>
    <property type="evidence" value="ECO:0007669"/>
    <property type="project" value="UniProtKB-SubCell"/>
</dbReference>
<dbReference type="Proteomes" id="UP000218334">
    <property type="component" value="Unassembled WGS sequence"/>
</dbReference>
<evidence type="ECO:0000256" key="4">
    <source>
        <dbReference type="ARBA" id="ARBA00022989"/>
    </source>
</evidence>
<feature type="transmembrane region" description="Helical" evidence="6">
    <location>
        <begin position="265"/>
        <end position="284"/>
    </location>
</feature>
<feature type="transmembrane region" description="Helical" evidence="6">
    <location>
        <begin position="161"/>
        <end position="183"/>
    </location>
</feature>
<evidence type="ECO:0000256" key="1">
    <source>
        <dbReference type="ARBA" id="ARBA00004141"/>
    </source>
</evidence>
<feature type="transmembrane region" description="Helical" evidence="6">
    <location>
        <begin position="232"/>
        <end position="253"/>
    </location>
</feature>
<sequence>MSSKDAVNAADEARLAALGYKQEFKRAFTPLEVFGIAFSIIGLVPSISSVLFYAIPNGGGPAMVWGWAVAGIFILCVALAMAELASSAPTSGGLYYWTYSFSSPRWRNLLCWIVGSDLDMNTIGSIAGVASINWGCAVQVMAAVKIGSHNQSFEPTNAQIFGVYVAISLTHVVGCCLGTTVLARLQSVYVALNVLLCFGIIIALPIVTPSEFKNTAHFALGEFVNLNGWTDGFAFILSFLAPLWTIGSFDSSVHISEEASNATTVVPWAIVLAVGIAGVLGWAINMTLAFCMGSDLQAIYDSAQPMAQILFNGFGQKGTLGIWAIIVLVQYMMGSSILLAASRQTYAFSRDRALPFSNWLYRMNGYTETPVNTVIFDAGFAILLGLLSFAGENAINAVFSISVISLYVAYSIPIAARFIGQNDFKPGPFHLGIFSFPIALIAVLFMAFTSVVFMFPTTPQTTVQDMNYSVVVLGGVTIFSLAWYYFPKYGGIYWFTGPIPTLDPMSPLKVESRQAILFYATVAPQARYVRVLAVGYSRADSALINNYDTYAECPTQRQWPSTQHRYAEVDLTR</sequence>
<feature type="transmembrane region" description="Helical" evidence="6">
    <location>
        <begin position="397"/>
        <end position="419"/>
    </location>
</feature>
<keyword evidence="8" id="KW-1185">Reference proteome</keyword>
<feature type="transmembrane region" description="Helical" evidence="6">
    <location>
        <begin position="33"/>
        <end position="55"/>
    </location>
</feature>
<dbReference type="InterPro" id="IPR002293">
    <property type="entry name" value="AA/rel_permease1"/>
</dbReference>
<feature type="transmembrane region" description="Helical" evidence="6">
    <location>
        <begin position="467"/>
        <end position="486"/>
    </location>
</feature>
<evidence type="ECO:0000256" key="6">
    <source>
        <dbReference type="SAM" id="Phobius"/>
    </source>
</evidence>
<feature type="transmembrane region" description="Helical" evidence="6">
    <location>
        <begin position="371"/>
        <end position="391"/>
    </location>
</feature>
<dbReference type="InterPro" id="IPR004840">
    <property type="entry name" value="Amino_acid_permease_CS"/>
</dbReference>
<dbReference type="GO" id="GO:0006865">
    <property type="term" value="P:amino acid transport"/>
    <property type="evidence" value="ECO:0007669"/>
    <property type="project" value="InterPro"/>
</dbReference>
<dbReference type="Pfam" id="PF13520">
    <property type="entry name" value="AA_permease_2"/>
    <property type="match status" value="1"/>
</dbReference>
<keyword evidence="5 6" id="KW-0472">Membrane</keyword>
<keyword evidence="3 6" id="KW-0812">Transmembrane</keyword>
<keyword evidence="2" id="KW-0813">Transport</keyword>
<dbReference type="PIRSF" id="PIRSF006060">
    <property type="entry name" value="AA_transporter"/>
    <property type="match status" value="1"/>
</dbReference>
<protein>
    <submittedName>
        <fullName evidence="7">Amino acid transporter</fullName>
    </submittedName>
</protein>
<feature type="transmembrane region" description="Helical" evidence="6">
    <location>
        <begin position="62"/>
        <end position="82"/>
    </location>
</feature>
<feature type="transmembrane region" description="Helical" evidence="6">
    <location>
        <begin position="190"/>
        <end position="212"/>
    </location>
</feature>
<dbReference type="GO" id="GO:0022857">
    <property type="term" value="F:transmembrane transporter activity"/>
    <property type="evidence" value="ECO:0007669"/>
    <property type="project" value="InterPro"/>
</dbReference>
<evidence type="ECO:0000256" key="3">
    <source>
        <dbReference type="ARBA" id="ARBA00022692"/>
    </source>
</evidence>
<dbReference type="Gene3D" id="1.20.1740.10">
    <property type="entry name" value="Amino acid/polyamine transporter I"/>
    <property type="match status" value="1"/>
</dbReference>
<dbReference type="PANTHER" id="PTHR45649">
    <property type="entry name" value="AMINO-ACID PERMEASE BAT1"/>
    <property type="match status" value="1"/>
</dbReference>
<dbReference type="EMBL" id="KZ293416">
    <property type="protein sequence ID" value="PBK76326.1"/>
    <property type="molecule type" value="Genomic_DNA"/>
</dbReference>
<comment type="subcellular location">
    <subcellularLocation>
        <location evidence="1">Membrane</location>
        <topology evidence="1">Multi-pass membrane protein</topology>
    </subcellularLocation>
</comment>
<feature type="transmembrane region" description="Helical" evidence="6">
    <location>
        <begin position="320"/>
        <end position="341"/>
    </location>
</feature>
<name>A0A2H3CLZ8_9AGAR</name>